<feature type="compositionally biased region" description="Pro residues" evidence="4">
    <location>
        <begin position="244"/>
        <end position="257"/>
    </location>
</feature>
<organism evidence="6 7">
    <name type="scientific">Ectothiorhodospira haloalkaliphila</name>
    <dbReference type="NCBI Taxonomy" id="421628"/>
    <lineage>
        <taxon>Bacteria</taxon>
        <taxon>Pseudomonadati</taxon>
        <taxon>Pseudomonadota</taxon>
        <taxon>Gammaproteobacteria</taxon>
        <taxon>Chromatiales</taxon>
        <taxon>Ectothiorhodospiraceae</taxon>
        <taxon>Ectothiorhodospira</taxon>
    </lineage>
</organism>
<evidence type="ECO:0000313" key="6">
    <source>
        <dbReference type="EMBL" id="AHK78011.1"/>
    </source>
</evidence>
<dbReference type="AlphaFoldDB" id="W8KR12"/>
<feature type="binding site" evidence="3">
    <location>
        <begin position="189"/>
        <end position="191"/>
    </location>
    <ligand>
        <name>FAD</name>
        <dbReference type="ChEBI" id="CHEBI:57692"/>
    </ligand>
</feature>
<dbReference type="Gene3D" id="1.25.40.80">
    <property type="match status" value="1"/>
</dbReference>
<reference evidence="6 7" key="1">
    <citation type="journal article" date="2014" name="J Genomics">
        <title>Draft Genome Sequence of the Extremely Halophilic Phototrophic Purple Sulfur Bacterium Halorhodospira halochloris.</title>
        <authorList>
            <person name="Singh K.S."/>
            <person name="Kirksey J."/>
            <person name="Hoff W.D."/>
            <person name="Deole R."/>
        </authorList>
    </citation>
    <scope>NUCLEOTIDE SEQUENCE [LARGE SCALE GENOMIC DNA]</scope>
    <source>
        <strain evidence="6 7">A</strain>
    </source>
</reference>
<dbReference type="PANTHER" id="PTHR11455:SF9">
    <property type="entry name" value="CRYPTOCHROME CIRCADIAN CLOCK 5 ISOFORM X1"/>
    <property type="match status" value="1"/>
</dbReference>
<dbReference type="InterPro" id="IPR005101">
    <property type="entry name" value="Cryptochr/Photolyase_FAD-bd"/>
</dbReference>
<gene>
    <name evidence="6" type="ORF">M911_01010</name>
</gene>
<dbReference type="HOGENOM" id="CLU_054378_0_0_6"/>
<dbReference type="PATRIC" id="fig|1354791.3.peg.2895"/>
<protein>
    <submittedName>
        <fullName evidence="6">DNA photolyase FAD-binding protein</fullName>
    </submittedName>
</protein>
<proteinExistence type="predicted"/>
<evidence type="ECO:0000259" key="5">
    <source>
        <dbReference type="Pfam" id="PF03441"/>
    </source>
</evidence>
<dbReference type="GO" id="GO:0003677">
    <property type="term" value="F:DNA binding"/>
    <property type="evidence" value="ECO:0007669"/>
    <property type="project" value="TreeGrafter"/>
</dbReference>
<dbReference type="GO" id="GO:0071949">
    <property type="term" value="F:FAD binding"/>
    <property type="evidence" value="ECO:0007669"/>
    <property type="project" value="TreeGrafter"/>
</dbReference>
<comment type="cofactor">
    <cofactor evidence="3">
        <name>FAD</name>
        <dbReference type="ChEBI" id="CHEBI:57692"/>
    </cofactor>
    <text evidence="3">Binds 1 FAD per subunit.</text>
</comment>
<reference evidence="7" key="2">
    <citation type="submission" date="2014-02" db="EMBL/GenBank/DDBJ databases">
        <title>Draft Genome Sequence of extremely halophilic bacteria Halorhodospira halochloris.</title>
        <authorList>
            <person name="Singh K.S."/>
        </authorList>
    </citation>
    <scope>NUCLEOTIDE SEQUENCE [LARGE SCALE GENOMIC DNA]</scope>
    <source>
        <strain evidence="7">A</strain>
    </source>
</reference>
<keyword evidence="1 3" id="KW-0285">Flavoprotein</keyword>
<evidence type="ECO:0000256" key="2">
    <source>
        <dbReference type="ARBA" id="ARBA00022827"/>
    </source>
</evidence>
<dbReference type="KEGG" id="hhc:M911_01010"/>
<feature type="domain" description="Cryptochrome/DNA photolyase FAD-binding" evidence="5">
    <location>
        <begin position="85"/>
        <end position="213"/>
    </location>
</feature>
<dbReference type="Proteomes" id="UP000019442">
    <property type="component" value="Chromosome"/>
</dbReference>
<dbReference type="InterPro" id="IPR036134">
    <property type="entry name" value="Crypto/Photolyase_FAD-like_sf"/>
</dbReference>
<name>W8KR12_9GAMM</name>
<dbReference type="Pfam" id="PF03441">
    <property type="entry name" value="FAD_binding_7"/>
    <property type="match status" value="1"/>
</dbReference>
<keyword evidence="2 3" id="KW-0274">FAD</keyword>
<evidence type="ECO:0000256" key="3">
    <source>
        <dbReference type="PIRSR" id="PIRSR602081-1"/>
    </source>
</evidence>
<feature type="region of interest" description="Disordered" evidence="4">
    <location>
        <begin position="235"/>
        <end position="257"/>
    </location>
</feature>
<dbReference type="InterPro" id="IPR002081">
    <property type="entry name" value="Cryptochrome/DNA_photolyase_1"/>
</dbReference>
<dbReference type="OrthoDB" id="9772484at2"/>
<evidence type="ECO:0000256" key="1">
    <source>
        <dbReference type="ARBA" id="ARBA00022630"/>
    </source>
</evidence>
<dbReference type="PANTHER" id="PTHR11455">
    <property type="entry name" value="CRYPTOCHROME"/>
    <property type="match status" value="1"/>
</dbReference>
<dbReference type="SUPFAM" id="SSF48173">
    <property type="entry name" value="Cryptochrome/photolyase FAD-binding domain"/>
    <property type="match status" value="1"/>
</dbReference>
<evidence type="ECO:0000313" key="7">
    <source>
        <dbReference type="Proteomes" id="UP000019442"/>
    </source>
</evidence>
<dbReference type="GO" id="GO:0009416">
    <property type="term" value="P:response to light stimulus"/>
    <property type="evidence" value="ECO:0007669"/>
    <property type="project" value="TreeGrafter"/>
</dbReference>
<accession>W8KR12</accession>
<dbReference type="Gene3D" id="1.10.579.10">
    <property type="entry name" value="DNA Cyclobutane Dipyrimidine Photolyase, subunit A, domain 3"/>
    <property type="match status" value="1"/>
</dbReference>
<sequence>MADHHETLRDSDLFPPNHAAALERLQAFVPGAGRRYAAERNRDAGPGRRDNVSMLSPYIRHRVLSERQVLQAVLAQHSPEGAEKFIQEVFWRTYWKGWLQMRPQVWRAFLRELAADRARLEQDAGLRSAVTAAQEGRSAVEGFDDWARELVQTGYLHNHARMWFASIWIFTLGLPWTLGAEFFLRHLRDADPASNTLGWRWVAGIQTPGKTYLARADNIARYTDNRFRPDNLATEAHPIREESPPPPTPLPTPPTLPPGQRVLLLLHGDDLGGHEALPAVVSQIIPRPFSHTDPGYRPSVFPDYALGWKIPGR</sequence>
<keyword evidence="7" id="KW-1185">Reference proteome</keyword>
<evidence type="ECO:0000256" key="4">
    <source>
        <dbReference type="SAM" id="MobiDB-lite"/>
    </source>
</evidence>
<feature type="binding site" evidence="3">
    <location>
        <position position="36"/>
    </location>
    <ligand>
        <name>FAD</name>
        <dbReference type="ChEBI" id="CHEBI:57692"/>
    </ligand>
</feature>
<keyword evidence="6" id="KW-0456">Lyase</keyword>
<dbReference type="EMBL" id="CP007268">
    <property type="protein sequence ID" value="AHK78011.1"/>
    <property type="molecule type" value="Genomic_DNA"/>
</dbReference>
<dbReference type="GO" id="GO:0003904">
    <property type="term" value="F:deoxyribodipyrimidine photo-lyase activity"/>
    <property type="evidence" value="ECO:0007669"/>
    <property type="project" value="TreeGrafter"/>
</dbReference>
<feature type="binding site" evidence="3">
    <location>
        <position position="85"/>
    </location>
    <ligand>
        <name>FAD</name>
        <dbReference type="ChEBI" id="CHEBI:57692"/>
    </ligand>
</feature>